<organism evidence="2 3">
    <name type="scientific">Cellulosimicrobium cellulans</name>
    <name type="common">Arthrobacter luteus</name>
    <dbReference type="NCBI Taxonomy" id="1710"/>
    <lineage>
        <taxon>Bacteria</taxon>
        <taxon>Bacillati</taxon>
        <taxon>Actinomycetota</taxon>
        <taxon>Actinomycetes</taxon>
        <taxon>Micrococcales</taxon>
        <taxon>Promicromonosporaceae</taxon>
        <taxon>Cellulosimicrobium</taxon>
    </lineage>
</organism>
<comment type="caution">
    <text evidence="2">The sequence shown here is derived from an EMBL/GenBank/DDBJ whole genome shotgun (WGS) entry which is preliminary data.</text>
</comment>
<keyword evidence="1" id="KW-0472">Membrane</keyword>
<evidence type="ECO:0000256" key="1">
    <source>
        <dbReference type="SAM" id="Phobius"/>
    </source>
</evidence>
<feature type="transmembrane region" description="Helical" evidence="1">
    <location>
        <begin position="20"/>
        <end position="43"/>
    </location>
</feature>
<reference evidence="2 3" key="1">
    <citation type="submission" date="2019-06" db="EMBL/GenBank/DDBJ databases">
        <title>Whole genome shotgun sequence of Cellulosimicrobium cellulans NBRC 15516.</title>
        <authorList>
            <person name="Hosoyama A."/>
            <person name="Uohara A."/>
            <person name="Ohji S."/>
            <person name="Ichikawa N."/>
        </authorList>
    </citation>
    <scope>NUCLEOTIDE SEQUENCE [LARGE SCALE GENOMIC DNA]</scope>
    <source>
        <strain evidence="2 3">NBRC 15516</strain>
    </source>
</reference>
<keyword evidence="1" id="KW-1133">Transmembrane helix</keyword>
<keyword evidence="1" id="KW-0812">Transmembrane</keyword>
<protein>
    <submittedName>
        <fullName evidence="2">Uncharacterized protein</fullName>
    </submittedName>
</protein>
<evidence type="ECO:0000313" key="3">
    <source>
        <dbReference type="Proteomes" id="UP000316659"/>
    </source>
</evidence>
<dbReference type="EMBL" id="BJNZ01000001">
    <property type="protein sequence ID" value="GED08016.1"/>
    <property type="molecule type" value="Genomic_DNA"/>
</dbReference>
<evidence type="ECO:0000313" key="2">
    <source>
        <dbReference type="EMBL" id="GED08016.1"/>
    </source>
</evidence>
<accession>A0A4Y4DSW1</accession>
<proteinExistence type="predicted"/>
<name>A0A4Y4DSW1_CELCE</name>
<gene>
    <name evidence="2" type="ORF">CCE02nite_00150</name>
</gene>
<dbReference type="AlphaFoldDB" id="A0A4Y4DSW1"/>
<dbReference type="Proteomes" id="UP000316659">
    <property type="component" value="Unassembled WGS sequence"/>
</dbReference>
<sequence length="53" mass="5360">MYKPVGGGVVGAATVSTLAVTGFSSFVYVAVAVGAVVAGVLLLRTARLRDVRH</sequence>
<dbReference type="RefSeq" id="WP_141386998.1">
    <property type="nucleotide sequence ID" value="NZ_BJNZ01000001.1"/>
</dbReference>